<dbReference type="Gene3D" id="1.20.1070.10">
    <property type="entry name" value="Rhodopsin 7-helix transmembrane proteins"/>
    <property type="match status" value="2"/>
</dbReference>
<evidence type="ECO:0000256" key="4">
    <source>
        <dbReference type="ARBA" id="ARBA00022989"/>
    </source>
</evidence>
<keyword evidence="6 11" id="KW-0472">Membrane</keyword>
<dbReference type="VEuPathDB" id="VectorBase:BGLB016670"/>
<evidence type="ECO:0000256" key="7">
    <source>
        <dbReference type="ARBA" id="ARBA00023170"/>
    </source>
</evidence>
<feature type="region of interest" description="Disordered" evidence="10">
    <location>
        <begin position="438"/>
        <end position="466"/>
    </location>
</feature>
<keyword evidence="8 9" id="KW-0807">Transducer</keyword>
<evidence type="ECO:0000256" key="3">
    <source>
        <dbReference type="ARBA" id="ARBA00022692"/>
    </source>
</evidence>
<feature type="transmembrane region" description="Helical" evidence="11">
    <location>
        <begin position="74"/>
        <end position="95"/>
    </location>
</feature>
<feature type="compositionally biased region" description="Polar residues" evidence="10">
    <location>
        <begin position="440"/>
        <end position="452"/>
    </location>
</feature>
<dbReference type="GO" id="GO:0005886">
    <property type="term" value="C:plasma membrane"/>
    <property type="evidence" value="ECO:0007669"/>
    <property type="project" value="TreeGrafter"/>
</dbReference>
<dbReference type="PROSITE" id="PS50262">
    <property type="entry name" value="G_PROTEIN_RECEP_F1_2"/>
    <property type="match status" value="1"/>
</dbReference>
<keyword evidence="4 11" id="KW-1133">Transmembrane helix</keyword>
<dbReference type="CDD" id="cd15001">
    <property type="entry name" value="7tmA_GPRnna14-like"/>
    <property type="match status" value="1"/>
</dbReference>
<dbReference type="PROSITE" id="PS00237">
    <property type="entry name" value="G_PROTEIN_RECEP_F1_1"/>
    <property type="match status" value="1"/>
</dbReference>
<feature type="transmembrane region" description="Helical" evidence="11">
    <location>
        <begin position="325"/>
        <end position="344"/>
    </location>
</feature>
<feature type="transmembrane region" description="Helical" evidence="11">
    <location>
        <begin position="190"/>
        <end position="211"/>
    </location>
</feature>
<comment type="subcellular location">
    <subcellularLocation>
        <location evidence="1">Membrane</location>
        <topology evidence="1">Multi-pass membrane protein</topology>
    </subcellularLocation>
</comment>
<proteinExistence type="inferred from homology"/>
<accession>A0A2C9K977</accession>
<name>A0A2C9K977_BIOGL</name>
<dbReference type="GO" id="GO:0004983">
    <property type="term" value="F:neuropeptide Y receptor activity"/>
    <property type="evidence" value="ECO:0007669"/>
    <property type="project" value="InterPro"/>
</dbReference>
<keyword evidence="7 9" id="KW-0675">Receptor</keyword>
<protein>
    <recommendedName>
        <fullName evidence="12">G-protein coupled receptors family 1 profile domain-containing protein</fullName>
    </recommendedName>
</protein>
<dbReference type="InterPro" id="IPR000611">
    <property type="entry name" value="NPY_rcpt"/>
</dbReference>
<evidence type="ECO:0000256" key="2">
    <source>
        <dbReference type="ARBA" id="ARBA00010663"/>
    </source>
</evidence>
<dbReference type="SMART" id="SM01381">
    <property type="entry name" value="7TM_GPCR_Srsx"/>
    <property type="match status" value="1"/>
</dbReference>
<dbReference type="Pfam" id="PF00001">
    <property type="entry name" value="7tm_1"/>
    <property type="match status" value="2"/>
</dbReference>
<dbReference type="InterPro" id="IPR000276">
    <property type="entry name" value="GPCR_Rhodpsn"/>
</dbReference>
<dbReference type="STRING" id="6526.A0A2C9K977"/>
<reference evidence="13" key="1">
    <citation type="submission" date="2020-05" db="UniProtKB">
        <authorList>
            <consortium name="EnsemblMetazoa"/>
        </authorList>
    </citation>
    <scope>IDENTIFICATION</scope>
    <source>
        <strain evidence="13">BB02</strain>
    </source>
</reference>
<evidence type="ECO:0000256" key="6">
    <source>
        <dbReference type="ARBA" id="ARBA00023136"/>
    </source>
</evidence>
<feature type="transmembrane region" description="Helical" evidence="11">
    <location>
        <begin position="148"/>
        <end position="170"/>
    </location>
</feature>
<evidence type="ECO:0000313" key="13">
    <source>
        <dbReference type="EnsemblMetazoa" id="BGLB016670-PA"/>
    </source>
</evidence>
<evidence type="ECO:0000256" key="5">
    <source>
        <dbReference type="ARBA" id="ARBA00023040"/>
    </source>
</evidence>
<dbReference type="EnsemblMetazoa" id="BGLB016670-RA">
    <property type="protein sequence ID" value="BGLB016670-PA"/>
    <property type="gene ID" value="BGLB016670"/>
</dbReference>
<dbReference type="VEuPathDB" id="VectorBase:BGLAX_036794"/>
<evidence type="ECO:0000256" key="1">
    <source>
        <dbReference type="ARBA" id="ARBA00004141"/>
    </source>
</evidence>
<evidence type="ECO:0000256" key="8">
    <source>
        <dbReference type="ARBA" id="ARBA00023224"/>
    </source>
</evidence>
<organism evidence="13 14">
    <name type="scientific">Biomphalaria glabrata</name>
    <name type="common">Bloodfluke planorb</name>
    <name type="synonym">Freshwater snail</name>
    <dbReference type="NCBI Taxonomy" id="6526"/>
    <lineage>
        <taxon>Eukaryota</taxon>
        <taxon>Metazoa</taxon>
        <taxon>Spiralia</taxon>
        <taxon>Lophotrochozoa</taxon>
        <taxon>Mollusca</taxon>
        <taxon>Gastropoda</taxon>
        <taxon>Heterobranchia</taxon>
        <taxon>Euthyneura</taxon>
        <taxon>Panpulmonata</taxon>
        <taxon>Hygrophila</taxon>
        <taxon>Lymnaeoidea</taxon>
        <taxon>Planorbidae</taxon>
        <taxon>Biomphalaria</taxon>
    </lineage>
</organism>
<evidence type="ECO:0000256" key="11">
    <source>
        <dbReference type="SAM" id="Phobius"/>
    </source>
</evidence>
<dbReference type="InterPro" id="IPR017452">
    <property type="entry name" value="GPCR_Rhodpsn_7TM"/>
</dbReference>
<dbReference type="OrthoDB" id="2132067at2759"/>
<keyword evidence="3 9" id="KW-0812">Transmembrane</keyword>
<dbReference type="PANTHER" id="PTHR45695">
    <property type="entry name" value="LEUCOKININ RECEPTOR-RELATED"/>
    <property type="match status" value="1"/>
</dbReference>
<evidence type="ECO:0000259" key="12">
    <source>
        <dbReference type="PROSITE" id="PS50262"/>
    </source>
</evidence>
<dbReference type="PANTHER" id="PTHR45695:SF15">
    <property type="entry name" value="OPSIN RH2"/>
    <property type="match status" value="1"/>
</dbReference>
<dbReference type="AlphaFoldDB" id="A0A2C9K977"/>
<feature type="transmembrane region" description="Helical" evidence="11">
    <location>
        <begin position="107"/>
        <end position="128"/>
    </location>
</feature>
<feature type="domain" description="G-protein coupled receptors family 1 profile" evidence="12">
    <location>
        <begin position="87"/>
        <end position="341"/>
    </location>
</feature>
<evidence type="ECO:0000256" key="9">
    <source>
        <dbReference type="RuleBase" id="RU000688"/>
    </source>
</evidence>
<feature type="transmembrane region" description="Helical" evidence="11">
    <location>
        <begin position="284"/>
        <end position="305"/>
    </location>
</feature>
<sequence length="466" mass="52633">MPIIVNSSSRALDLADSMLNDTFSQASHANLSHLVELFNQQDNLTSANDGADIYDYDYDDSTGHLPLDDLVPNALGYGLTLVLGLTGNILVIVSVARYRRMHNVTNIFLLSLATADLLLVTTCVPVKFARFFTFTWQYGEVLCKFVHYLQNVTIICSVLNLTGLSLERYYAILHPMRAKYTCTVTMARRFVVLIWTMSIVMAIPILIGQVLPGFSGKIANSMSLPAKEFGGVLYHIRPERTVTPLPSPQYGNENRSFLRTSISIYGKRIGALNEDSTRKQVVKMLVFVVFLFAVCWGPIMMNNVLVSFDILHRLNHGFLKPMRQLFWLMAYVNSCLNPIVYGFMSKNFRESFRNTFRLCLLRSSPRDVARHKALWRCSFQAPSALHVINSVHKHGRDMKCKDYKGKDITASNKCIYRYKSPSVYDRGYLDPHLVAAESRPSMSSQGSTQLTQVKKVDGQGEAVEFD</sequence>
<comment type="similarity">
    <text evidence="2 9">Belongs to the G-protein coupled receptor 1 family.</text>
</comment>
<dbReference type="KEGG" id="bgt:106063585"/>
<gene>
    <name evidence="13" type="primary">106063585</name>
</gene>
<dbReference type="SUPFAM" id="SSF81321">
    <property type="entry name" value="Family A G protein-coupled receptor-like"/>
    <property type="match status" value="1"/>
</dbReference>
<evidence type="ECO:0000256" key="10">
    <source>
        <dbReference type="SAM" id="MobiDB-lite"/>
    </source>
</evidence>
<dbReference type="PRINTS" id="PR01012">
    <property type="entry name" value="NRPEPTIDEYR"/>
</dbReference>
<dbReference type="Proteomes" id="UP000076420">
    <property type="component" value="Unassembled WGS sequence"/>
</dbReference>
<dbReference type="PRINTS" id="PR00237">
    <property type="entry name" value="GPCRRHODOPSN"/>
</dbReference>
<evidence type="ECO:0000313" key="14">
    <source>
        <dbReference type="Proteomes" id="UP000076420"/>
    </source>
</evidence>
<keyword evidence="5 9" id="KW-0297">G-protein coupled receptor</keyword>